<dbReference type="Proteomes" id="UP000034909">
    <property type="component" value="Unassembled WGS sequence"/>
</dbReference>
<dbReference type="EMBL" id="LCLF01000019">
    <property type="protein sequence ID" value="KKU12555.1"/>
    <property type="molecule type" value="Genomic_DNA"/>
</dbReference>
<proteinExistence type="predicted"/>
<reference evidence="1 2" key="1">
    <citation type="journal article" date="2015" name="Nature">
        <title>rRNA introns, odd ribosomes, and small enigmatic genomes across a large radiation of phyla.</title>
        <authorList>
            <person name="Brown C.T."/>
            <person name="Hug L.A."/>
            <person name="Thomas B.C."/>
            <person name="Sharon I."/>
            <person name="Castelle C.J."/>
            <person name="Singh A."/>
            <person name="Wilkins M.J."/>
            <person name="Williams K.H."/>
            <person name="Banfield J.F."/>
        </authorList>
    </citation>
    <scope>NUCLEOTIDE SEQUENCE [LARGE SCALE GENOMIC DNA]</scope>
</reference>
<evidence type="ECO:0000313" key="1">
    <source>
        <dbReference type="EMBL" id="KKU12555.1"/>
    </source>
</evidence>
<organism evidence="1 2">
    <name type="scientific">Candidatus Azambacteria bacterium GW2011_GWC2_45_7b</name>
    <dbReference type="NCBI Taxonomy" id="1618621"/>
    <lineage>
        <taxon>Bacteria</taxon>
        <taxon>Candidatus Azamiibacteriota</taxon>
    </lineage>
</organism>
<dbReference type="AlphaFoldDB" id="A0A837IGV2"/>
<comment type="caution">
    <text evidence="1">The sequence shown here is derived from an EMBL/GenBank/DDBJ whole genome shotgun (WGS) entry which is preliminary data.</text>
</comment>
<evidence type="ECO:0000313" key="2">
    <source>
        <dbReference type="Proteomes" id="UP000034909"/>
    </source>
</evidence>
<gene>
    <name evidence="1" type="ORF">UX18_C0019G0001</name>
</gene>
<name>A0A837IGV2_9BACT</name>
<accession>A0A837IGV2</accession>
<protein>
    <submittedName>
        <fullName evidence="1">Uncharacterized protein</fullName>
    </submittedName>
</protein>
<sequence length="496" mass="53238">MFDYVHVAADVAGIVVGVAERFRCQFEPVAVQQGLDIGAVVFHRNIQPEVFVVACQGVEAVRTGGDYFFDVVGFDQLNVFVGGHLVEVFIAEFSDRFAAAFFFFAEDADFYSGRVADRDEVSGNCLVAPVEGGVAADEVEYVDVAVLFQCFKAESFRPVATGGVCEAEGVAVDFDIADGGAYFVTGEGAFHEGEVPSHFENFIYMFYVGRADVLTGAAGSAGPEGILADGFYQVAGRVSLGKFSDLLDYFHRGERFVGCVGGAAVLAAFAGGAGVGVKDVFPAEVSYCGGAELRGGVVFHVDCGYGPFGFEWGEKGIGAGGDDVAQFGVRDCAEESEYQCEVKPPEDFVGQKECACGHGCKELGGQQAAGGEAGQFGVLLNLRRRHAGSFNEEAGDQYCKQQRQYDVVISDDFKAFGLDYKSADEKSCNHYDRQNACQIEGQRECLVEFAGEEVDLKHGGEKIGLDHDQHRAGEKYQEAPEKEGMKYAAVSDAIDF</sequence>